<protein>
    <recommendedName>
        <fullName evidence="3">thioredoxin-dependent peroxiredoxin</fullName>
        <ecNumber evidence="3">1.11.1.24</ecNumber>
    </recommendedName>
    <alternativeName>
        <fullName evidence="9">Thioredoxin peroxidase</fullName>
    </alternativeName>
    <alternativeName>
        <fullName evidence="11">Thioredoxin-dependent peroxiredoxin Bcp</fullName>
    </alternativeName>
</protein>
<sequence length="151" mass="16754">MTQLKAGDPAPNFSAKDEQGNTISLGDYKGKKLVVFFYPKASTPGCTVEACNLNDNFERFQSLGYEILGVSADSAKRQSNFKTKYGFQYPLLADEDKAVIEAFGVWGPKKFMGKEYDGIHRTTFVIDEKGVIENVITKVKTKDHTAQILAD</sequence>
<dbReference type="InterPro" id="IPR000866">
    <property type="entry name" value="AhpC/TSA"/>
</dbReference>
<dbReference type="Proteomes" id="UP001597548">
    <property type="component" value="Unassembled WGS sequence"/>
</dbReference>
<dbReference type="InterPro" id="IPR013766">
    <property type="entry name" value="Thioredoxin_domain"/>
</dbReference>
<evidence type="ECO:0000259" key="13">
    <source>
        <dbReference type="PROSITE" id="PS51352"/>
    </source>
</evidence>
<evidence type="ECO:0000256" key="10">
    <source>
        <dbReference type="ARBA" id="ARBA00038489"/>
    </source>
</evidence>
<reference evidence="15" key="1">
    <citation type="journal article" date="2019" name="Int. J. Syst. Evol. Microbiol.">
        <title>The Global Catalogue of Microorganisms (GCM) 10K type strain sequencing project: providing services to taxonomists for standard genome sequencing and annotation.</title>
        <authorList>
            <consortium name="The Broad Institute Genomics Platform"/>
            <consortium name="The Broad Institute Genome Sequencing Center for Infectious Disease"/>
            <person name="Wu L."/>
            <person name="Ma J."/>
        </authorList>
    </citation>
    <scope>NUCLEOTIDE SEQUENCE [LARGE SCALE GENOMIC DNA]</scope>
    <source>
        <strain evidence="15">KCTC 32514</strain>
    </source>
</reference>
<feature type="domain" description="Thioredoxin" evidence="13">
    <location>
        <begin position="4"/>
        <end position="151"/>
    </location>
</feature>
<evidence type="ECO:0000256" key="11">
    <source>
        <dbReference type="ARBA" id="ARBA00042639"/>
    </source>
</evidence>
<dbReference type="InterPro" id="IPR036249">
    <property type="entry name" value="Thioredoxin-like_sf"/>
</dbReference>
<dbReference type="InterPro" id="IPR024706">
    <property type="entry name" value="Peroxiredoxin_AhpC-typ"/>
</dbReference>
<evidence type="ECO:0000313" key="14">
    <source>
        <dbReference type="EMBL" id="MFD2917796.1"/>
    </source>
</evidence>
<comment type="similarity">
    <text evidence="10">Belongs to the peroxiredoxin family. BCP/PrxQ subfamily.</text>
</comment>
<evidence type="ECO:0000256" key="8">
    <source>
        <dbReference type="ARBA" id="ARBA00023284"/>
    </source>
</evidence>
<name>A0ABW6A0S7_9FLAO</name>
<evidence type="ECO:0000256" key="1">
    <source>
        <dbReference type="ARBA" id="ARBA00003330"/>
    </source>
</evidence>
<dbReference type="Gene3D" id="3.40.30.10">
    <property type="entry name" value="Glutaredoxin"/>
    <property type="match status" value="1"/>
</dbReference>
<dbReference type="RefSeq" id="WP_194506986.1">
    <property type="nucleotide sequence ID" value="NZ_JADILU010000002.1"/>
</dbReference>
<keyword evidence="6 14" id="KW-0560">Oxidoreductase</keyword>
<evidence type="ECO:0000256" key="3">
    <source>
        <dbReference type="ARBA" id="ARBA00013017"/>
    </source>
</evidence>
<keyword evidence="4 14" id="KW-0575">Peroxidase</keyword>
<comment type="subunit">
    <text evidence="2">Monomer.</text>
</comment>
<evidence type="ECO:0000313" key="15">
    <source>
        <dbReference type="Proteomes" id="UP001597548"/>
    </source>
</evidence>
<evidence type="ECO:0000256" key="9">
    <source>
        <dbReference type="ARBA" id="ARBA00032824"/>
    </source>
</evidence>
<evidence type="ECO:0000256" key="7">
    <source>
        <dbReference type="ARBA" id="ARBA00023157"/>
    </source>
</evidence>
<dbReference type="PIRSF" id="PIRSF000239">
    <property type="entry name" value="AHPC"/>
    <property type="match status" value="1"/>
</dbReference>
<comment type="catalytic activity">
    <reaction evidence="12">
        <text>a hydroperoxide + [thioredoxin]-dithiol = an alcohol + [thioredoxin]-disulfide + H2O</text>
        <dbReference type="Rhea" id="RHEA:62620"/>
        <dbReference type="Rhea" id="RHEA-COMP:10698"/>
        <dbReference type="Rhea" id="RHEA-COMP:10700"/>
        <dbReference type="ChEBI" id="CHEBI:15377"/>
        <dbReference type="ChEBI" id="CHEBI:29950"/>
        <dbReference type="ChEBI" id="CHEBI:30879"/>
        <dbReference type="ChEBI" id="CHEBI:35924"/>
        <dbReference type="ChEBI" id="CHEBI:50058"/>
        <dbReference type="EC" id="1.11.1.24"/>
    </reaction>
</comment>
<dbReference type="PANTHER" id="PTHR42801:SF4">
    <property type="entry name" value="AHPC_TSA FAMILY PROTEIN"/>
    <property type="match status" value="1"/>
</dbReference>
<proteinExistence type="inferred from homology"/>
<evidence type="ECO:0000256" key="2">
    <source>
        <dbReference type="ARBA" id="ARBA00011245"/>
    </source>
</evidence>
<keyword evidence="8" id="KW-0676">Redox-active center</keyword>
<dbReference type="InterPro" id="IPR050924">
    <property type="entry name" value="Peroxiredoxin_BCP/PrxQ"/>
</dbReference>
<dbReference type="EMBL" id="JBHUOS010000016">
    <property type="protein sequence ID" value="MFD2917796.1"/>
    <property type="molecule type" value="Genomic_DNA"/>
</dbReference>
<accession>A0ABW6A0S7</accession>
<evidence type="ECO:0000256" key="6">
    <source>
        <dbReference type="ARBA" id="ARBA00023002"/>
    </source>
</evidence>
<dbReference type="CDD" id="cd03017">
    <property type="entry name" value="PRX_BCP"/>
    <property type="match status" value="1"/>
</dbReference>
<dbReference type="SUPFAM" id="SSF52833">
    <property type="entry name" value="Thioredoxin-like"/>
    <property type="match status" value="1"/>
</dbReference>
<comment type="function">
    <text evidence="1">Thiol-specific peroxidase that catalyzes the reduction of hydrogen peroxide and organic hydroperoxides to water and alcohols, respectively. Plays a role in cell protection against oxidative stress by detoxifying peroxides and as sensor of hydrogen peroxide-mediated signaling events.</text>
</comment>
<keyword evidence="15" id="KW-1185">Reference proteome</keyword>
<comment type="caution">
    <text evidence="14">The sequence shown here is derived from an EMBL/GenBank/DDBJ whole genome shotgun (WGS) entry which is preliminary data.</text>
</comment>
<dbReference type="EC" id="1.11.1.24" evidence="3"/>
<gene>
    <name evidence="14" type="primary">bcp</name>
    <name evidence="14" type="ORF">ACFS29_19240</name>
</gene>
<dbReference type="PANTHER" id="PTHR42801">
    <property type="entry name" value="THIOREDOXIN-DEPENDENT PEROXIDE REDUCTASE"/>
    <property type="match status" value="1"/>
</dbReference>
<dbReference type="Pfam" id="PF00578">
    <property type="entry name" value="AhpC-TSA"/>
    <property type="match status" value="1"/>
</dbReference>
<dbReference type="NCBIfam" id="NF006960">
    <property type="entry name" value="PRK09437.1"/>
    <property type="match status" value="1"/>
</dbReference>
<evidence type="ECO:0000256" key="4">
    <source>
        <dbReference type="ARBA" id="ARBA00022559"/>
    </source>
</evidence>
<keyword evidence="5" id="KW-0049">Antioxidant</keyword>
<dbReference type="PROSITE" id="PS51352">
    <property type="entry name" value="THIOREDOXIN_2"/>
    <property type="match status" value="1"/>
</dbReference>
<evidence type="ECO:0000256" key="12">
    <source>
        <dbReference type="ARBA" id="ARBA00049091"/>
    </source>
</evidence>
<organism evidence="14 15">
    <name type="scientific">Psychroserpens luteus</name>
    <dbReference type="NCBI Taxonomy" id="1434066"/>
    <lineage>
        <taxon>Bacteria</taxon>
        <taxon>Pseudomonadati</taxon>
        <taxon>Bacteroidota</taxon>
        <taxon>Flavobacteriia</taxon>
        <taxon>Flavobacteriales</taxon>
        <taxon>Flavobacteriaceae</taxon>
        <taxon>Psychroserpens</taxon>
    </lineage>
</organism>
<evidence type="ECO:0000256" key="5">
    <source>
        <dbReference type="ARBA" id="ARBA00022862"/>
    </source>
</evidence>
<dbReference type="GO" id="GO:0140824">
    <property type="term" value="F:thioredoxin-dependent peroxiredoxin activity"/>
    <property type="evidence" value="ECO:0007669"/>
    <property type="project" value="UniProtKB-EC"/>
</dbReference>
<keyword evidence="7" id="KW-1015">Disulfide bond</keyword>